<keyword evidence="4 10" id="KW-0133">Cell shape</keyword>
<dbReference type="GO" id="GO:0009252">
    <property type="term" value="P:peptidoglycan biosynthetic process"/>
    <property type="evidence" value="ECO:0007669"/>
    <property type="project" value="UniProtKB-UniRule"/>
</dbReference>
<evidence type="ECO:0000256" key="7">
    <source>
        <dbReference type="ARBA" id="ARBA00023136"/>
    </source>
</evidence>
<evidence type="ECO:0000256" key="4">
    <source>
        <dbReference type="ARBA" id="ARBA00022960"/>
    </source>
</evidence>
<dbReference type="GO" id="GO:0005886">
    <property type="term" value="C:plasma membrane"/>
    <property type="evidence" value="ECO:0007669"/>
    <property type="project" value="UniProtKB-SubCell"/>
</dbReference>
<dbReference type="InterPro" id="IPR004268">
    <property type="entry name" value="MurJ"/>
</dbReference>
<dbReference type="InterPro" id="IPR051050">
    <property type="entry name" value="Lipid_II_flippase_MurJ/MviN"/>
</dbReference>
<dbReference type="PIRSF" id="PIRSF002869">
    <property type="entry name" value="MviN"/>
    <property type="match status" value="1"/>
</dbReference>
<proteinExistence type="inferred from homology"/>
<comment type="caution">
    <text evidence="12">The sequence shown here is derived from an EMBL/GenBank/DDBJ whole genome shotgun (WGS) entry which is preliminary data.</text>
</comment>
<evidence type="ECO:0000256" key="3">
    <source>
        <dbReference type="ARBA" id="ARBA00022692"/>
    </source>
</evidence>
<evidence type="ECO:0000256" key="1">
    <source>
        <dbReference type="ARBA" id="ARBA00004651"/>
    </source>
</evidence>
<name>A0A9D2HP99_9BACT</name>
<reference evidence="12" key="2">
    <citation type="submission" date="2021-04" db="EMBL/GenBank/DDBJ databases">
        <authorList>
            <person name="Gilroy R."/>
        </authorList>
    </citation>
    <scope>NUCLEOTIDE SEQUENCE</scope>
    <source>
        <strain evidence="12">5032</strain>
    </source>
</reference>
<dbReference type="NCBIfam" id="TIGR01695">
    <property type="entry name" value="murJ_mviN"/>
    <property type="match status" value="1"/>
</dbReference>
<dbReference type="PANTHER" id="PTHR47019:SF1">
    <property type="entry name" value="LIPID II FLIPPASE MURJ"/>
    <property type="match status" value="1"/>
</dbReference>
<keyword evidence="3 11" id="KW-0812">Transmembrane</keyword>
<feature type="transmembrane region" description="Helical" evidence="11">
    <location>
        <begin position="179"/>
        <end position="198"/>
    </location>
</feature>
<feature type="transmembrane region" description="Helical" evidence="11">
    <location>
        <begin position="144"/>
        <end position="167"/>
    </location>
</feature>
<evidence type="ECO:0000256" key="2">
    <source>
        <dbReference type="ARBA" id="ARBA00022475"/>
    </source>
</evidence>
<evidence type="ECO:0000256" key="10">
    <source>
        <dbReference type="PIRNR" id="PIRNR002869"/>
    </source>
</evidence>
<keyword evidence="6 11" id="KW-1133">Transmembrane helix</keyword>
<reference evidence="12" key="1">
    <citation type="journal article" date="2021" name="PeerJ">
        <title>Extensive microbial diversity within the chicken gut microbiome revealed by metagenomics and culture.</title>
        <authorList>
            <person name="Gilroy R."/>
            <person name="Ravi A."/>
            <person name="Getino M."/>
            <person name="Pursley I."/>
            <person name="Horton D.L."/>
            <person name="Alikhan N.F."/>
            <person name="Baker D."/>
            <person name="Gharbi K."/>
            <person name="Hall N."/>
            <person name="Watson M."/>
            <person name="Adriaenssens E.M."/>
            <person name="Foster-Nyarko E."/>
            <person name="Jarju S."/>
            <person name="Secka A."/>
            <person name="Antonio M."/>
            <person name="Oren A."/>
            <person name="Chaudhuri R.R."/>
            <person name="La Ragione R."/>
            <person name="Hildebrand F."/>
            <person name="Pallen M.J."/>
        </authorList>
    </citation>
    <scope>NUCLEOTIDE SEQUENCE</scope>
    <source>
        <strain evidence="12">5032</strain>
    </source>
</reference>
<keyword evidence="10" id="KW-0813">Transport</keyword>
<evidence type="ECO:0000256" key="8">
    <source>
        <dbReference type="ARBA" id="ARBA00060041"/>
    </source>
</evidence>
<dbReference type="PRINTS" id="PR01806">
    <property type="entry name" value="VIRFACTRMVIN"/>
</dbReference>
<keyword evidence="10" id="KW-0961">Cell wall biogenesis/degradation</keyword>
<dbReference type="GO" id="GO:0015648">
    <property type="term" value="F:lipid-linked peptidoglycan transporter activity"/>
    <property type="evidence" value="ECO:0007669"/>
    <property type="project" value="UniProtKB-UniRule"/>
</dbReference>
<keyword evidence="2 10" id="KW-1003">Cell membrane</keyword>
<feature type="transmembrane region" description="Helical" evidence="11">
    <location>
        <begin position="375"/>
        <end position="397"/>
    </location>
</feature>
<comment type="similarity">
    <text evidence="9 10">Belongs to the MurJ/MviN family.</text>
</comment>
<keyword evidence="5 10" id="KW-0573">Peptidoglycan synthesis</keyword>
<feature type="transmembrane region" description="Helical" evidence="11">
    <location>
        <begin position="103"/>
        <end position="124"/>
    </location>
</feature>
<organism evidence="12 13">
    <name type="scientific">Candidatus Desulfovibrio intestinavium</name>
    <dbReference type="NCBI Taxonomy" id="2838534"/>
    <lineage>
        <taxon>Bacteria</taxon>
        <taxon>Pseudomonadati</taxon>
        <taxon>Thermodesulfobacteriota</taxon>
        <taxon>Desulfovibrionia</taxon>
        <taxon>Desulfovibrionales</taxon>
        <taxon>Desulfovibrionaceae</taxon>
        <taxon>Desulfovibrio</taxon>
    </lineage>
</organism>
<evidence type="ECO:0000313" key="13">
    <source>
        <dbReference type="Proteomes" id="UP000823821"/>
    </source>
</evidence>
<accession>A0A9D2HP99</accession>
<dbReference type="Pfam" id="PF03023">
    <property type="entry name" value="MurJ"/>
    <property type="match status" value="1"/>
</dbReference>
<feature type="transmembrane region" description="Helical" evidence="11">
    <location>
        <begin position="297"/>
        <end position="314"/>
    </location>
</feature>
<gene>
    <name evidence="12" type="primary">murJ</name>
    <name evidence="12" type="ORF">H9784_05700</name>
</gene>
<dbReference type="Proteomes" id="UP000823821">
    <property type="component" value="Unassembled WGS sequence"/>
</dbReference>
<dbReference type="GO" id="GO:0034204">
    <property type="term" value="P:lipid translocation"/>
    <property type="evidence" value="ECO:0007669"/>
    <property type="project" value="TreeGrafter"/>
</dbReference>
<evidence type="ECO:0000256" key="11">
    <source>
        <dbReference type="SAM" id="Phobius"/>
    </source>
</evidence>
<dbReference type="AlphaFoldDB" id="A0A9D2HP99"/>
<dbReference type="PANTHER" id="PTHR47019">
    <property type="entry name" value="LIPID II FLIPPASE MURJ"/>
    <property type="match status" value="1"/>
</dbReference>
<dbReference type="EMBL" id="DWZD01000038">
    <property type="protein sequence ID" value="HJA79053.1"/>
    <property type="molecule type" value="Genomic_DNA"/>
</dbReference>
<comment type="subcellular location">
    <subcellularLocation>
        <location evidence="1">Cell membrane</location>
        <topology evidence="1">Multi-pass membrane protein</topology>
    </subcellularLocation>
</comment>
<feature type="transmembrane region" description="Helical" evidence="11">
    <location>
        <begin position="436"/>
        <end position="454"/>
    </location>
</feature>
<keyword evidence="7 10" id="KW-0472">Membrane</keyword>
<feature type="transmembrane region" description="Helical" evidence="11">
    <location>
        <begin position="204"/>
        <end position="220"/>
    </location>
</feature>
<dbReference type="GO" id="GO:0071555">
    <property type="term" value="P:cell wall organization"/>
    <property type="evidence" value="ECO:0007669"/>
    <property type="project" value="UniProtKB-UniRule"/>
</dbReference>
<evidence type="ECO:0000256" key="5">
    <source>
        <dbReference type="ARBA" id="ARBA00022984"/>
    </source>
</evidence>
<feature type="transmembrane region" description="Helical" evidence="11">
    <location>
        <begin position="474"/>
        <end position="493"/>
    </location>
</feature>
<feature type="transmembrane region" description="Helical" evidence="11">
    <location>
        <begin position="335"/>
        <end position="355"/>
    </location>
</feature>
<sequence>MPAACESGRQGAGGKGGLLPAAALLGGCTMLSRLLGLARDAVMAWLLGAGPVADALTAAMRLPHMARRMLAEGSLSMSLTAQLARRGNRREAAALRRALARRLGGVLLAGACLLGFCADPLLRLLAPGLDLSGGGTDAGLPGQLFRLCLPYIPAAGLAGLCMAVLHARRHFLIPALSPLLFNICVLAAAGVAVCWCSGQADTARALALGMSGGGLAQWLLQRLAVERLPGDGAGAARLAASPARRAAISRRAWRLLAGLPGGILGAAAPQLAMLAAMCPASLAGPGHMASLYYAERLLELPLGLVGACLGMASLPRLSECAREGQWEEFARLRGLALRWAVRLSLPAAVGLAVVSRPLVTCLLGHGAFDANAIHWTAWAVLAYAPCLPACAVSRCLLAACHARGERRRAVWAGLFVPLFTLGAGLLFLSAGELGGVGAAAAASLALCLQTLLLAPGRVTVPGAHTSQWRNAVRFCCGQLAAAALVGLAAWAALCLTEGLATGLRLALAVAAGALAWPCGLWLVRDEAWRSLRQGFRRRQS</sequence>
<evidence type="ECO:0000256" key="9">
    <source>
        <dbReference type="ARBA" id="ARBA00061532"/>
    </source>
</evidence>
<evidence type="ECO:0000313" key="12">
    <source>
        <dbReference type="EMBL" id="HJA79053.1"/>
    </source>
</evidence>
<feature type="transmembrane region" description="Helical" evidence="11">
    <location>
        <begin position="255"/>
        <end position="277"/>
    </location>
</feature>
<feature type="transmembrane region" description="Helical" evidence="11">
    <location>
        <begin position="409"/>
        <end position="430"/>
    </location>
</feature>
<protein>
    <recommendedName>
        <fullName evidence="10">Lipid II flippase</fullName>
    </recommendedName>
</protein>
<dbReference type="GO" id="GO:0008360">
    <property type="term" value="P:regulation of cell shape"/>
    <property type="evidence" value="ECO:0007669"/>
    <property type="project" value="UniProtKB-UniRule"/>
</dbReference>
<evidence type="ECO:0000256" key="6">
    <source>
        <dbReference type="ARBA" id="ARBA00022989"/>
    </source>
</evidence>
<comment type="function">
    <text evidence="8 10">Involved in peptidoglycan biosynthesis. Transports lipid-linked peptidoglycan precursors from the inner to the outer leaflet of the cytoplasmic membrane.</text>
</comment>
<feature type="transmembrane region" description="Helical" evidence="11">
    <location>
        <begin position="505"/>
        <end position="523"/>
    </location>
</feature>